<protein>
    <submittedName>
        <fullName evidence="3">Caspase domain-containing protein</fullName>
    </submittedName>
</protein>
<feature type="compositionally biased region" description="Polar residues" evidence="1">
    <location>
        <begin position="370"/>
        <end position="380"/>
    </location>
</feature>
<sequence length="433" mass="48950">MGWYKQRQVLSVRLVLLFVFLMTTAAVKEEAVASSFGRYHAVVIGNQNYQYLEKLNTPLNDARDIARILEQQYDFNVTLLLDKKRDETMRSLSELRRTMAKEDNLLIYYAGHGILDEDTDVGYWQPIDADDSVVNWIPFTDLITLLKGLQANHILVIADSCFAGALQMTRNSGAALDYGSESWLRRMREKKSRTALTSGGIEDVLDGGGGNHSIFAKAIIDTLRENNTILDGQSLFDQVKLLVVNKAAQTPNYDPIRLTGHEFGDFIFIPKGLTETSVDKSPKGSIRDLTRSPKIDEDRRDWEMLSKLGEDGLKSYLLLHQDGKWAGEARKRIARLQPKSEPQRPVSAARTLTQAEKDRLESEWQREQHANSSSTALNRTVSKEEQDQIDDEWQKIQGASTSHTIEGFLRMYPVGSHVPAVQQRLAELRALGR</sequence>
<accession>A0A521G2R7</accession>
<dbReference type="InterPro" id="IPR029030">
    <property type="entry name" value="Caspase-like_dom_sf"/>
</dbReference>
<evidence type="ECO:0000259" key="2">
    <source>
        <dbReference type="Pfam" id="PF00656"/>
    </source>
</evidence>
<comment type="caution">
    <text evidence="3">The sequence shown here is derived from an EMBL/GenBank/DDBJ whole genome shotgun (WGS) entry which is preliminary data.</text>
</comment>
<dbReference type="PANTHER" id="PTHR22576">
    <property type="entry name" value="MUCOSA ASSOCIATED LYMPHOID TISSUE LYMPHOMA TRANSLOCATION PROTEIN 1/PARACASPASE"/>
    <property type="match status" value="1"/>
</dbReference>
<proteinExistence type="predicted"/>
<evidence type="ECO:0000313" key="4">
    <source>
        <dbReference type="Proteomes" id="UP000316238"/>
    </source>
</evidence>
<keyword evidence="4" id="KW-1185">Reference proteome</keyword>
<feature type="domain" description="Peptidase C14 caspase" evidence="2">
    <location>
        <begin position="40"/>
        <end position="255"/>
    </location>
</feature>
<gene>
    <name evidence="3" type="ORF">CDV28_10858</name>
</gene>
<dbReference type="GO" id="GO:0006508">
    <property type="term" value="P:proteolysis"/>
    <property type="evidence" value="ECO:0007669"/>
    <property type="project" value="InterPro"/>
</dbReference>
<name>A0A521G2R7_9BACT</name>
<dbReference type="EMBL" id="NQJD01000008">
    <property type="protein sequence ID" value="TAA75319.1"/>
    <property type="molecule type" value="Genomic_DNA"/>
</dbReference>
<dbReference type="InterPro" id="IPR052039">
    <property type="entry name" value="Caspase-related_regulators"/>
</dbReference>
<dbReference type="InterPro" id="IPR011600">
    <property type="entry name" value="Pept_C14_caspase"/>
</dbReference>
<dbReference type="Pfam" id="PF00656">
    <property type="entry name" value="Peptidase_C14"/>
    <property type="match status" value="1"/>
</dbReference>
<dbReference type="Proteomes" id="UP000316238">
    <property type="component" value="Unassembled WGS sequence"/>
</dbReference>
<dbReference type="PANTHER" id="PTHR22576:SF37">
    <property type="entry name" value="MUCOSA-ASSOCIATED LYMPHOID TISSUE LYMPHOMA TRANSLOCATION PROTEIN 1"/>
    <property type="match status" value="1"/>
</dbReference>
<reference evidence="3" key="1">
    <citation type="submission" date="2017-07" db="EMBL/GenBank/DDBJ databases">
        <title>The cable genome - Insights into the physiology and evolution of filamentous bacteria capable of sulfide oxidation via long distance electron transfer.</title>
        <authorList>
            <person name="Thorup C."/>
            <person name="Bjerg J.T."/>
            <person name="Schreiber L."/>
            <person name="Nielsen L.P."/>
            <person name="Kjeldsen K.U."/>
            <person name="Boesen T."/>
            <person name="Boggild A."/>
            <person name="Meysman F."/>
            <person name="Geelhoed J."/>
            <person name="Schramm A."/>
        </authorList>
    </citation>
    <scope>NUCLEOTIDE SEQUENCE [LARGE SCALE GENOMIC DNA]</scope>
    <source>
        <strain evidence="3">GS</strain>
    </source>
</reference>
<dbReference type="Gene3D" id="3.40.50.1460">
    <property type="match status" value="1"/>
</dbReference>
<dbReference type="SUPFAM" id="SSF52129">
    <property type="entry name" value="Caspase-like"/>
    <property type="match status" value="1"/>
</dbReference>
<evidence type="ECO:0000313" key="3">
    <source>
        <dbReference type="EMBL" id="TAA75319.1"/>
    </source>
</evidence>
<dbReference type="AlphaFoldDB" id="A0A521G2R7"/>
<dbReference type="GO" id="GO:0004197">
    <property type="term" value="F:cysteine-type endopeptidase activity"/>
    <property type="evidence" value="ECO:0007669"/>
    <property type="project" value="InterPro"/>
</dbReference>
<feature type="region of interest" description="Disordered" evidence="1">
    <location>
        <begin position="362"/>
        <end position="387"/>
    </location>
</feature>
<evidence type="ECO:0000256" key="1">
    <source>
        <dbReference type="SAM" id="MobiDB-lite"/>
    </source>
</evidence>
<organism evidence="3 4">
    <name type="scientific">Candidatus Electronema aureum</name>
    <dbReference type="NCBI Taxonomy" id="2005002"/>
    <lineage>
        <taxon>Bacteria</taxon>
        <taxon>Pseudomonadati</taxon>
        <taxon>Thermodesulfobacteriota</taxon>
        <taxon>Desulfobulbia</taxon>
        <taxon>Desulfobulbales</taxon>
        <taxon>Desulfobulbaceae</taxon>
        <taxon>Candidatus Electronema</taxon>
    </lineage>
</organism>